<dbReference type="GO" id="GO:0009887">
    <property type="term" value="P:animal organ morphogenesis"/>
    <property type="evidence" value="ECO:0007669"/>
    <property type="project" value="UniProtKB-ARBA"/>
</dbReference>
<dbReference type="Gene3D" id="3.10.20.90">
    <property type="entry name" value="Phosphatidylinositol 3-kinase Catalytic Subunit, Chain A, domain 1"/>
    <property type="match status" value="1"/>
</dbReference>
<dbReference type="CDD" id="cd14473">
    <property type="entry name" value="FERM_B-lobe"/>
    <property type="match status" value="1"/>
</dbReference>
<dbReference type="InterPro" id="IPR011993">
    <property type="entry name" value="PH-like_dom_sf"/>
</dbReference>
<keyword evidence="17" id="KW-0966">Cell projection</keyword>
<dbReference type="Pfam" id="PF07714">
    <property type="entry name" value="PK_Tyr_Ser-Thr"/>
    <property type="match status" value="1"/>
</dbReference>
<dbReference type="Pfam" id="PF03623">
    <property type="entry name" value="Focal_AT"/>
    <property type="match status" value="1"/>
</dbReference>
<keyword evidence="11 24" id="KW-0418">Kinase</keyword>
<dbReference type="PANTHER" id="PTHR46221">
    <property type="entry name" value="FERM AND PDZ DOMAIN-CONTAINING PROTEIN FAMILY MEMBER"/>
    <property type="match status" value="1"/>
</dbReference>
<dbReference type="PROSITE" id="PS50057">
    <property type="entry name" value="FERM_3"/>
    <property type="match status" value="1"/>
</dbReference>
<evidence type="ECO:0000256" key="4">
    <source>
        <dbReference type="ARBA" id="ARBA00004496"/>
    </source>
</evidence>
<evidence type="ECO:0000256" key="10">
    <source>
        <dbReference type="ARBA" id="ARBA00022741"/>
    </source>
</evidence>
<comment type="catalytic activity">
    <reaction evidence="18">
        <text>L-tyrosyl-[protein] + ATP = O-phospho-L-tyrosyl-[protein] + ADP + H(+)</text>
        <dbReference type="Rhea" id="RHEA:10596"/>
        <dbReference type="Rhea" id="RHEA-COMP:10136"/>
        <dbReference type="Rhea" id="RHEA-COMP:20101"/>
        <dbReference type="ChEBI" id="CHEBI:15378"/>
        <dbReference type="ChEBI" id="CHEBI:30616"/>
        <dbReference type="ChEBI" id="CHEBI:46858"/>
        <dbReference type="ChEBI" id="CHEBI:61978"/>
        <dbReference type="ChEBI" id="CHEBI:456216"/>
        <dbReference type="EC" id="2.7.10.2"/>
    </reaction>
</comment>
<feature type="non-terminal residue" evidence="24">
    <location>
        <position position="1"/>
    </location>
</feature>
<evidence type="ECO:0000256" key="18">
    <source>
        <dbReference type="ARBA" id="ARBA00051245"/>
    </source>
</evidence>
<organism evidence="24 25">
    <name type="scientific">Aphis craccivora</name>
    <name type="common">Cowpea aphid</name>
    <dbReference type="NCBI Taxonomy" id="307492"/>
    <lineage>
        <taxon>Eukaryota</taxon>
        <taxon>Metazoa</taxon>
        <taxon>Ecdysozoa</taxon>
        <taxon>Arthropoda</taxon>
        <taxon>Hexapoda</taxon>
        <taxon>Insecta</taxon>
        <taxon>Pterygota</taxon>
        <taxon>Neoptera</taxon>
        <taxon>Paraneoptera</taxon>
        <taxon>Hemiptera</taxon>
        <taxon>Sternorrhyncha</taxon>
        <taxon>Aphidomorpha</taxon>
        <taxon>Aphidoidea</taxon>
        <taxon>Aphididae</taxon>
        <taxon>Aphidini</taxon>
        <taxon>Aphis</taxon>
        <taxon>Aphis</taxon>
    </lineage>
</organism>
<dbReference type="Gene3D" id="1.20.120.330">
    <property type="entry name" value="Nucleotidyltransferases domain 2"/>
    <property type="match status" value="1"/>
</dbReference>
<comment type="similarity">
    <text evidence="19">Belongs to the protein kinase superfamily. Tyr protein kinase family. Fes/fps subfamily.</text>
</comment>
<keyword evidence="8" id="KW-0597">Phosphoprotein</keyword>
<dbReference type="InterPro" id="IPR008266">
    <property type="entry name" value="Tyr_kinase_AS"/>
</dbReference>
<dbReference type="PRINTS" id="PR00109">
    <property type="entry name" value="TYRKINASE"/>
</dbReference>
<dbReference type="GO" id="GO:0030182">
    <property type="term" value="P:neuron differentiation"/>
    <property type="evidence" value="ECO:0007669"/>
    <property type="project" value="UniProtKB-ARBA"/>
</dbReference>
<dbReference type="GO" id="GO:0005886">
    <property type="term" value="C:plasma membrane"/>
    <property type="evidence" value="ECO:0007669"/>
    <property type="project" value="UniProtKB-SubCell"/>
</dbReference>
<dbReference type="Pfam" id="PF21477">
    <property type="entry name" value="FERM_C_FAK1"/>
    <property type="match status" value="1"/>
</dbReference>
<feature type="domain" description="FERM" evidence="23">
    <location>
        <begin position="330"/>
        <end position="649"/>
    </location>
</feature>
<evidence type="ECO:0000256" key="9">
    <source>
        <dbReference type="ARBA" id="ARBA00022679"/>
    </source>
</evidence>
<dbReference type="SUPFAM" id="SSF68993">
    <property type="entry name" value="FAT domain of focal adhesion kinase"/>
    <property type="match status" value="1"/>
</dbReference>
<dbReference type="CDD" id="cd13190">
    <property type="entry name" value="FERM_C_FAK1"/>
    <property type="match status" value="1"/>
</dbReference>
<dbReference type="InterPro" id="IPR005189">
    <property type="entry name" value="Focal_adhesion_kin_target_dom"/>
</dbReference>
<dbReference type="GO" id="GO:0004715">
    <property type="term" value="F:non-membrane spanning protein tyrosine kinase activity"/>
    <property type="evidence" value="ECO:0007669"/>
    <property type="project" value="UniProtKB-EC"/>
</dbReference>
<name>A0A6G0YK18_APHCR</name>
<evidence type="ECO:0000256" key="11">
    <source>
        <dbReference type="ARBA" id="ARBA00022777"/>
    </source>
</evidence>
<evidence type="ECO:0000256" key="5">
    <source>
        <dbReference type="ARBA" id="ARBA00011903"/>
    </source>
</evidence>
<dbReference type="GO" id="GO:0005737">
    <property type="term" value="C:cytoplasm"/>
    <property type="evidence" value="ECO:0007669"/>
    <property type="project" value="UniProtKB-SubCell"/>
</dbReference>
<comment type="caution">
    <text evidence="24">The sequence shown here is derived from an EMBL/GenBank/DDBJ whole genome shotgun (WGS) entry which is preliminary data.</text>
</comment>
<dbReference type="InterPro" id="IPR011009">
    <property type="entry name" value="Kinase-like_dom_sf"/>
</dbReference>
<reference evidence="24 25" key="1">
    <citation type="submission" date="2019-08" db="EMBL/GenBank/DDBJ databases">
        <title>Whole genome of Aphis craccivora.</title>
        <authorList>
            <person name="Voronova N.V."/>
            <person name="Shulinski R.S."/>
            <person name="Bandarenka Y.V."/>
            <person name="Zhorov D.G."/>
            <person name="Warner D."/>
        </authorList>
    </citation>
    <scope>NUCLEOTIDE SEQUENCE [LARGE SCALE GENOMIC DNA]</scope>
    <source>
        <strain evidence="24">180601</strain>
        <tissue evidence="24">Whole Body</tissue>
    </source>
</reference>
<evidence type="ECO:0000256" key="19">
    <source>
        <dbReference type="ARBA" id="ARBA00061333"/>
    </source>
</evidence>
<accession>A0A6G0YK18</accession>
<dbReference type="Pfam" id="PF00373">
    <property type="entry name" value="FERM_M"/>
    <property type="match status" value="1"/>
</dbReference>
<evidence type="ECO:0000256" key="21">
    <source>
        <dbReference type="SAM" id="MobiDB-lite"/>
    </source>
</evidence>
<dbReference type="PROSITE" id="PS00109">
    <property type="entry name" value="PROTEIN_KINASE_TYR"/>
    <property type="match status" value="1"/>
</dbReference>
<feature type="region of interest" description="Disordered" evidence="21">
    <location>
        <begin position="296"/>
        <end position="315"/>
    </location>
</feature>
<dbReference type="InterPro" id="IPR017441">
    <property type="entry name" value="Protein_kinase_ATP_BS"/>
</dbReference>
<evidence type="ECO:0000256" key="7">
    <source>
        <dbReference type="ARBA" id="ARBA00022490"/>
    </source>
</evidence>
<evidence type="ECO:0000256" key="12">
    <source>
        <dbReference type="ARBA" id="ARBA00022840"/>
    </source>
</evidence>
<evidence type="ECO:0000256" key="1">
    <source>
        <dbReference type="ARBA" id="ARBA00004246"/>
    </source>
</evidence>
<evidence type="ECO:0000256" key="2">
    <source>
        <dbReference type="ARBA" id="ARBA00004316"/>
    </source>
</evidence>
<gene>
    <name evidence="24" type="ORF">FWK35_00016631</name>
</gene>
<dbReference type="Gene3D" id="1.20.80.10">
    <property type="match status" value="1"/>
</dbReference>
<keyword evidence="7" id="KW-0963">Cytoplasm</keyword>
<dbReference type="SMART" id="SM00219">
    <property type="entry name" value="TyrKc"/>
    <property type="match status" value="1"/>
</dbReference>
<comment type="subcellular location">
    <subcellularLocation>
        <location evidence="1">Cell junction</location>
        <location evidence="1">Focal adhesion</location>
    </subcellularLocation>
    <subcellularLocation>
        <location evidence="3">Cell membrane</location>
        <topology evidence="3">Peripheral membrane protein</topology>
        <orientation evidence="3">Cytoplasmic side</orientation>
    </subcellularLocation>
    <subcellularLocation>
        <location evidence="2">Cell projection</location>
    </subcellularLocation>
    <subcellularLocation>
        <location evidence="4">Cytoplasm</location>
    </subcellularLocation>
</comment>
<dbReference type="GO" id="GO:0042995">
    <property type="term" value="C:cell projection"/>
    <property type="evidence" value="ECO:0007669"/>
    <property type="project" value="UniProtKB-SubCell"/>
</dbReference>
<dbReference type="GO" id="GO:0008284">
    <property type="term" value="P:positive regulation of cell population proliferation"/>
    <property type="evidence" value="ECO:0007669"/>
    <property type="project" value="UniProtKB-ARBA"/>
</dbReference>
<dbReference type="PANTHER" id="PTHR46221:SF9">
    <property type="entry name" value="NON-SPECIFIC PROTEIN-TYROSINE KINASE"/>
    <property type="match status" value="1"/>
</dbReference>
<keyword evidence="16" id="KW-0829">Tyrosine-protein kinase</keyword>
<keyword evidence="6" id="KW-1003">Cell membrane</keyword>
<dbReference type="FunFam" id="3.30.200.20:FF:000194">
    <property type="entry name" value="protein-tyrosine kinase 2-beta isoform X1"/>
    <property type="match status" value="1"/>
</dbReference>
<dbReference type="InterPro" id="IPR036137">
    <property type="entry name" value="Focal_adhe_kin_target_dom_sf"/>
</dbReference>
<dbReference type="InterPro" id="IPR041784">
    <property type="entry name" value="FAK1/PYK2_FERM_C"/>
</dbReference>
<evidence type="ECO:0000256" key="6">
    <source>
        <dbReference type="ARBA" id="ARBA00022475"/>
    </source>
</evidence>
<dbReference type="FunFam" id="1.10.510.10:FF:000039">
    <property type="entry name" value="Focal adhesion kinase, isoform D"/>
    <property type="match status" value="1"/>
</dbReference>
<dbReference type="InterPro" id="IPR019749">
    <property type="entry name" value="Band_41_domain"/>
</dbReference>
<dbReference type="EMBL" id="VUJU01003632">
    <property type="protein sequence ID" value="KAF0757250.1"/>
    <property type="molecule type" value="Genomic_DNA"/>
</dbReference>
<evidence type="ECO:0000256" key="16">
    <source>
        <dbReference type="ARBA" id="ARBA00023137"/>
    </source>
</evidence>
<dbReference type="InterPro" id="IPR000719">
    <property type="entry name" value="Prot_kinase_dom"/>
</dbReference>
<dbReference type="Proteomes" id="UP000478052">
    <property type="component" value="Unassembled WGS sequence"/>
</dbReference>
<dbReference type="InterPro" id="IPR000299">
    <property type="entry name" value="FERM_domain"/>
</dbReference>
<feature type="binding site" evidence="20">
    <location>
        <position position="751"/>
    </location>
    <ligand>
        <name>ATP</name>
        <dbReference type="ChEBI" id="CHEBI:30616"/>
    </ligand>
</feature>
<dbReference type="InterPro" id="IPR035963">
    <property type="entry name" value="FERM_2"/>
</dbReference>
<dbReference type="SUPFAM" id="SSF47031">
    <property type="entry name" value="Second domain of FERM"/>
    <property type="match status" value="1"/>
</dbReference>
<dbReference type="SMART" id="SM00295">
    <property type="entry name" value="B41"/>
    <property type="match status" value="1"/>
</dbReference>
<keyword evidence="10 20" id="KW-0547">Nucleotide-binding</keyword>
<dbReference type="GO" id="GO:0005925">
    <property type="term" value="C:focal adhesion"/>
    <property type="evidence" value="ECO:0007669"/>
    <property type="project" value="UniProtKB-SubCell"/>
</dbReference>
<keyword evidence="12 20" id="KW-0067">ATP-binding</keyword>
<dbReference type="SUPFAM" id="SSF50729">
    <property type="entry name" value="PH domain-like"/>
    <property type="match status" value="1"/>
</dbReference>
<keyword evidence="25" id="KW-1185">Reference proteome</keyword>
<feature type="region of interest" description="Disordered" evidence="21">
    <location>
        <begin position="105"/>
        <end position="138"/>
    </location>
</feature>
<dbReference type="InterPro" id="IPR020635">
    <property type="entry name" value="Tyr_kinase_cat_dom"/>
</dbReference>
<dbReference type="InterPro" id="IPR029071">
    <property type="entry name" value="Ubiquitin-like_domsf"/>
</dbReference>
<protein>
    <recommendedName>
        <fullName evidence="5">non-specific protein-tyrosine kinase</fullName>
        <ecNumber evidence="5">2.7.10.2</ecNumber>
    </recommendedName>
</protein>
<dbReference type="SUPFAM" id="SSF56112">
    <property type="entry name" value="Protein kinase-like (PK-like)"/>
    <property type="match status" value="1"/>
</dbReference>
<dbReference type="SUPFAM" id="SSF54236">
    <property type="entry name" value="Ubiquitin-like"/>
    <property type="match status" value="1"/>
</dbReference>
<evidence type="ECO:0000256" key="13">
    <source>
        <dbReference type="ARBA" id="ARBA00022949"/>
    </source>
</evidence>
<dbReference type="InterPro" id="IPR041390">
    <property type="entry name" value="FADK_N"/>
</dbReference>
<evidence type="ECO:0000256" key="14">
    <source>
        <dbReference type="ARBA" id="ARBA00022999"/>
    </source>
</evidence>
<dbReference type="Gene3D" id="3.30.200.20">
    <property type="entry name" value="Phosphorylase Kinase, domain 1"/>
    <property type="match status" value="1"/>
</dbReference>
<keyword evidence="15" id="KW-0472">Membrane</keyword>
<keyword evidence="14" id="KW-0727">SH2 domain</keyword>
<proteinExistence type="inferred from homology"/>
<evidence type="ECO:0000313" key="25">
    <source>
        <dbReference type="Proteomes" id="UP000478052"/>
    </source>
</evidence>
<feature type="compositionally biased region" description="Polar residues" evidence="21">
    <location>
        <begin position="1238"/>
        <end position="1254"/>
    </location>
</feature>
<dbReference type="InterPro" id="IPR014352">
    <property type="entry name" value="FERM/acyl-CoA-bd_prot_sf"/>
</dbReference>
<feature type="region of interest" description="Disordered" evidence="21">
    <location>
        <begin position="999"/>
        <end position="1024"/>
    </location>
</feature>
<dbReference type="GO" id="GO:0005524">
    <property type="term" value="F:ATP binding"/>
    <property type="evidence" value="ECO:0007669"/>
    <property type="project" value="UniProtKB-UniRule"/>
</dbReference>
<evidence type="ECO:0000256" key="3">
    <source>
        <dbReference type="ARBA" id="ARBA00004413"/>
    </source>
</evidence>
<feature type="region of interest" description="Disordered" evidence="21">
    <location>
        <begin position="1238"/>
        <end position="1263"/>
    </location>
</feature>
<dbReference type="PROSITE" id="PS00107">
    <property type="entry name" value="PROTEIN_KINASE_ATP"/>
    <property type="match status" value="1"/>
</dbReference>
<dbReference type="OrthoDB" id="9976756at2759"/>
<feature type="domain" description="Protein kinase" evidence="22">
    <location>
        <begin position="714"/>
        <end position="977"/>
    </location>
</feature>
<dbReference type="InterPro" id="IPR001245">
    <property type="entry name" value="Ser-Thr/Tyr_kinase_cat_dom"/>
</dbReference>
<evidence type="ECO:0000256" key="15">
    <source>
        <dbReference type="ARBA" id="ARBA00023136"/>
    </source>
</evidence>
<evidence type="ECO:0000259" key="22">
    <source>
        <dbReference type="PROSITE" id="PS50011"/>
    </source>
</evidence>
<keyword evidence="13" id="KW-0965">Cell junction</keyword>
<sequence length="1433" mass="159876">VLTGTHLRPEQQRQQHNIVAVSSRVVARVAPTKKKKKQQQQQQQKPDYDGEKIICTAVKDDGCSSAAAAVVRRPTIVIRIAAGAATMLAGALDRVLPGRRSYLHRVNVERRPRPPSQSRPHSYHGGATAAESQRRDGLRTSGRKLAAKFWSSAAAAVVAGRSAVPEPAAVRKRTPATAAATTTCSNGGFSNVSHTWRFKRLRFSSSATPAEWATIFPPRLPRVRRDLPAMTYYYNMYYGSADVGQPDLESRVCVEKRERKPAPSPVRACDGCSPTSVRRIIIGIAIVREIPLWGSESHGSRTPVEEPSAKSTEMAESGSGAAMAPAAKTGSIKVHLPNNGFNIVKFIDNINVKGIISLVTGRLANGCLQYQGVYGLQLYHPLSGEVHWLHQDCTMSEIYHKYDEQYPMSEWRFELRVRYSPDDMEDLYDRDRFTYFFYYDQVRFDYLKKNDPATRVDTEIAVQLCCLQIKCFFREVPQMSLEKKSNLEYLEREIGLNKFLPYYILESTKPKNLRKMIQQQYKKHLQTPEKECVLQFLNLVWTFYKYDEEQFKCSIGSGWTIPVDLVIGPRHGISYINNQGSAPTKMADFAHIENIQTLVSECETHRKTLVQLQVTDSADPLVLSCSTLEHMYSLANLIDGYCQLARKTNISLWNKKAAVWNRFPCPCDSKDSGKIKAKVPARFSDDYPDDGPIEEEGDYSTLANCNYELHRDQVELGEIIGEGQFGDVHKGACHMRSIKNKPGNAVAVAIKTCKPDADMATTDKFLEEAYIMQQFDHPHIIRLIGVCCSPPVWIVMELAKLGELRAYLQNNQAHLDLATLILYSYQLSTALSYLESKKFVHRDIAARNVLVSSHHCVKLADFGLSRWVQDQSYYKASKGKLPIKWMSPESINFRRFTTASDVWMFGVCMWEILMMGVKPFQGIKNNDVIGKIENGERLALPPKCPPRLYSLMSQCWSFEPSKRPTFKDVKEVLNEILIEERHQQKETLRRENRRVHTLSWGSSGSLDDPSAPPKPSRQPSVDLHNNKSAELPVSTYIVAQNAEVLAHLLKENEQRGVVNPSVYTTPATGFNTVTVDFLNDVDDDKTISAGNSILSMDSVGLIPMDGSGGGGVAVQPSTNKTLPRNFTSGAASLLTLPPNSADKSRRCSDGSLGTNAAAAAAAAATAATGGGMNNDEGAKHFVNNSIGVYDNEPLSEVEQLERKLRQQQIESERDNLWLAEEETNLKKRLSLVASASDNESIDGRSSLTPPSSLDRSTKTKPTEERVVVIKKLEPTPTADLDRTNDKVYECTTLVVKAVMTLSQGVQQNQTDRYLELVKEVGLQLRALLTSVDSLVPYFPQSAHKQVEMAHKVLSKDMAELVNAMKLAQNYCHTAVDYLYSKEMLSSGHILAMDAKNLLDVVDSVRMQYPEVEAIISGRQSETAKEQHPGVTAS</sequence>
<dbReference type="Gene3D" id="2.30.29.30">
    <property type="entry name" value="Pleckstrin-homology domain (PH domain)/Phosphotyrosine-binding domain (PTB)"/>
    <property type="match status" value="1"/>
</dbReference>
<dbReference type="Pfam" id="PF18038">
    <property type="entry name" value="FERM_N_2"/>
    <property type="match status" value="1"/>
</dbReference>
<dbReference type="GO" id="GO:0007172">
    <property type="term" value="P:signal complex assembly"/>
    <property type="evidence" value="ECO:0007669"/>
    <property type="project" value="InterPro"/>
</dbReference>
<evidence type="ECO:0000256" key="8">
    <source>
        <dbReference type="ARBA" id="ARBA00022553"/>
    </source>
</evidence>
<dbReference type="InterPro" id="IPR019748">
    <property type="entry name" value="FERM_central"/>
</dbReference>
<evidence type="ECO:0000259" key="23">
    <source>
        <dbReference type="PROSITE" id="PS50057"/>
    </source>
</evidence>
<dbReference type="PROSITE" id="PS50011">
    <property type="entry name" value="PROTEIN_KINASE_DOM"/>
    <property type="match status" value="1"/>
</dbReference>
<evidence type="ECO:0000256" key="17">
    <source>
        <dbReference type="ARBA" id="ARBA00023273"/>
    </source>
</evidence>
<dbReference type="Gene3D" id="1.10.510.10">
    <property type="entry name" value="Transferase(Phosphotransferase) domain 1"/>
    <property type="match status" value="1"/>
</dbReference>
<keyword evidence="9" id="KW-0808">Transferase</keyword>
<evidence type="ECO:0000313" key="24">
    <source>
        <dbReference type="EMBL" id="KAF0757250.1"/>
    </source>
</evidence>
<dbReference type="InterPro" id="IPR049385">
    <property type="entry name" value="FAK1-like_FERM_C"/>
</dbReference>
<dbReference type="CDD" id="cd05056">
    <property type="entry name" value="PTKc_FAK"/>
    <property type="match status" value="1"/>
</dbReference>
<evidence type="ECO:0000256" key="20">
    <source>
        <dbReference type="PROSITE-ProRule" id="PRU10141"/>
    </source>
</evidence>
<dbReference type="EC" id="2.7.10.2" evidence="5"/>